<accession>A0ABV3U557</accession>
<name>A0ABV3U557_9GAMM</name>
<keyword evidence="2" id="KW-1185">Reference proteome</keyword>
<organism evidence="1 2">
    <name type="scientific">Zhongshania guokunii</name>
    <dbReference type="NCBI Taxonomy" id="641783"/>
    <lineage>
        <taxon>Bacteria</taxon>
        <taxon>Pseudomonadati</taxon>
        <taxon>Pseudomonadota</taxon>
        <taxon>Gammaproteobacteria</taxon>
        <taxon>Cellvibrionales</taxon>
        <taxon>Spongiibacteraceae</taxon>
        <taxon>Zhongshania</taxon>
    </lineage>
</organism>
<gene>
    <name evidence="1" type="ORF">AB4876_09250</name>
</gene>
<proteinExistence type="predicted"/>
<reference evidence="1 2" key="1">
    <citation type="journal article" date="2011" name="Int. J. Syst. Evol. Microbiol.">
        <title>Zhongshania antarctica gen. nov., sp. nov. and Zhongshania guokunii sp. nov., gammaproteobacteria respectively isolated from coastal attached (fast) ice and surface seawater of the Antarctic.</title>
        <authorList>
            <person name="Li H.J."/>
            <person name="Zhang X.Y."/>
            <person name="Chen C.X."/>
            <person name="Zhang Y.J."/>
            <person name="Gao Z.M."/>
            <person name="Yu Y."/>
            <person name="Chen X.L."/>
            <person name="Chen B."/>
            <person name="Zhang Y.Z."/>
        </authorList>
    </citation>
    <scope>NUCLEOTIDE SEQUENCE [LARGE SCALE GENOMIC DNA]</scope>
    <source>
        <strain evidence="1 2">ZS6-22T</strain>
    </source>
</reference>
<protein>
    <submittedName>
        <fullName evidence="1">Uncharacterized protein</fullName>
    </submittedName>
</protein>
<evidence type="ECO:0000313" key="2">
    <source>
        <dbReference type="Proteomes" id="UP001557485"/>
    </source>
</evidence>
<dbReference type="RefSeq" id="WP_368381365.1">
    <property type="nucleotide sequence ID" value="NZ_JBFRYA010000007.1"/>
</dbReference>
<evidence type="ECO:0000313" key="1">
    <source>
        <dbReference type="EMBL" id="MEX1669097.1"/>
    </source>
</evidence>
<dbReference type="Proteomes" id="UP001557485">
    <property type="component" value="Unassembled WGS sequence"/>
</dbReference>
<dbReference type="EMBL" id="JBFRYA010000007">
    <property type="protein sequence ID" value="MEX1669097.1"/>
    <property type="molecule type" value="Genomic_DNA"/>
</dbReference>
<sequence>MTYRASKKARKLWSERSHAAKERKRLAQAIEPLPLLEDDHITIEVRRKLTGEVALFELLPGNRSDNYSVYCNNKHLGVMGITKVCAGIRKALPRICPYI</sequence>
<comment type="caution">
    <text evidence="1">The sequence shown here is derived from an EMBL/GenBank/DDBJ whole genome shotgun (WGS) entry which is preliminary data.</text>
</comment>